<dbReference type="AlphaFoldDB" id="A0A0K8MDU7"/>
<dbReference type="PROSITE" id="PS51186">
    <property type="entry name" value="GNAT"/>
    <property type="match status" value="1"/>
</dbReference>
<dbReference type="InterPro" id="IPR016181">
    <property type="entry name" value="Acyl_CoA_acyltransferase"/>
</dbReference>
<dbReference type="CDD" id="cd04301">
    <property type="entry name" value="NAT_SF"/>
    <property type="match status" value="1"/>
</dbReference>
<dbReference type="Gene3D" id="3.40.630.30">
    <property type="match status" value="1"/>
</dbReference>
<dbReference type="Pfam" id="PF00583">
    <property type="entry name" value="Acetyltransf_1"/>
    <property type="match status" value="1"/>
</dbReference>
<sequence>MNNVHILPATLADYPTIQNMARFYVYDLSRECGLISEDWAIPSDGLYESFDFKNYFEEATRKAWLVKVADELTGFVLLNQAGTSPETKWNMGEFFILAKFQGQGIGRKVAHQIWILHPGHWEVSVIPENKSALNFWRKTISTYTGDCYREEIKTIDYDQHQPNRIIFSFDSRQ</sequence>
<keyword evidence="3" id="KW-1185">Reference proteome</keyword>
<proteinExistence type="predicted"/>
<dbReference type="GO" id="GO:0016747">
    <property type="term" value="F:acyltransferase activity, transferring groups other than amino-acyl groups"/>
    <property type="evidence" value="ECO:0007669"/>
    <property type="project" value="InterPro"/>
</dbReference>
<comment type="caution">
    <text evidence="2">The sequence shown here is derived from an EMBL/GenBank/DDBJ whole genome shotgun (WGS) entry which is preliminary data.</text>
</comment>
<dbReference type="Proteomes" id="UP000036771">
    <property type="component" value="Unassembled WGS sequence"/>
</dbReference>
<organism evidence="2 3">
    <name type="scientific">Caedimonas varicaedens</name>
    <dbReference type="NCBI Taxonomy" id="1629334"/>
    <lineage>
        <taxon>Bacteria</taxon>
        <taxon>Pseudomonadati</taxon>
        <taxon>Pseudomonadota</taxon>
        <taxon>Alphaproteobacteria</taxon>
        <taxon>Holosporales</taxon>
        <taxon>Caedimonadaceae</taxon>
        <taxon>Caedimonas</taxon>
    </lineage>
</organism>
<evidence type="ECO:0000313" key="2">
    <source>
        <dbReference type="EMBL" id="GAO98706.1"/>
    </source>
</evidence>
<reference evidence="2 3" key="1">
    <citation type="submission" date="2015-03" db="EMBL/GenBank/DDBJ databases">
        <title>Caedibacter varicaedens, whole genome shotgun sequence.</title>
        <authorList>
            <person name="Suzuki H."/>
            <person name="Dapper A.L."/>
            <person name="Gibson A.K."/>
            <person name="Jackson C."/>
            <person name="Lee H."/>
            <person name="Pejaver V.R."/>
            <person name="Doak T."/>
            <person name="Lynch M."/>
        </authorList>
    </citation>
    <scope>NUCLEOTIDE SEQUENCE [LARGE SCALE GENOMIC DNA]</scope>
</reference>
<evidence type="ECO:0000259" key="1">
    <source>
        <dbReference type="PROSITE" id="PS51186"/>
    </source>
</evidence>
<name>A0A0K8MDU7_9PROT</name>
<dbReference type="EMBL" id="BBVC01000080">
    <property type="protein sequence ID" value="GAO98706.1"/>
    <property type="molecule type" value="Genomic_DNA"/>
</dbReference>
<dbReference type="STRING" id="1629334.Cva_01371"/>
<dbReference type="SUPFAM" id="SSF55729">
    <property type="entry name" value="Acyl-CoA N-acyltransferases (Nat)"/>
    <property type="match status" value="1"/>
</dbReference>
<accession>A0A0K8MDU7</accession>
<feature type="domain" description="N-acetyltransferase" evidence="1">
    <location>
        <begin position="15"/>
        <end position="156"/>
    </location>
</feature>
<gene>
    <name evidence="2" type="ORF">Cva_01371</name>
</gene>
<dbReference type="InterPro" id="IPR000182">
    <property type="entry name" value="GNAT_dom"/>
</dbReference>
<evidence type="ECO:0000313" key="3">
    <source>
        <dbReference type="Proteomes" id="UP000036771"/>
    </source>
</evidence>
<protein>
    <recommendedName>
        <fullName evidence="1">N-acetyltransferase domain-containing protein</fullName>
    </recommendedName>
</protein>